<sequence>MLAPSFEEEVHRYHLAVPEITRGNPGAVKDLYSRLDDVTLANPFGGIARGWAQVEARLDQASRQFQDGEMLGFDTITSYTARDTAYLVETEHFRARLESAAAPEEFALRVTSIFRREEGYWKLVHRHADPAAQPQSRRSLAQPAGDTAGR</sequence>
<feature type="region of interest" description="Disordered" evidence="1">
    <location>
        <begin position="131"/>
        <end position="150"/>
    </location>
</feature>
<dbReference type="SUPFAM" id="SSF54427">
    <property type="entry name" value="NTF2-like"/>
    <property type="match status" value="1"/>
</dbReference>
<keyword evidence="4" id="KW-1185">Reference proteome</keyword>
<proteinExistence type="predicted"/>
<evidence type="ECO:0000313" key="3">
    <source>
        <dbReference type="EMBL" id="QHK22038.1"/>
    </source>
</evidence>
<name>A0A6P1NSE2_9MICC</name>
<dbReference type="InterPro" id="IPR032710">
    <property type="entry name" value="NTF2-like_dom_sf"/>
</dbReference>
<dbReference type="Gene3D" id="3.10.450.50">
    <property type="match status" value="1"/>
</dbReference>
<evidence type="ECO:0000259" key="2">
    <source>
        <dbReference type="Pfam" id="PF13474"/>
    </source>
</evidence>
<dbReference type="EMBL" id="CP047898">
    <property type="protein sequence ID" value="QHK22038.1"/>
    <property type="molecule type" value="Genomic_DNA"/>
</dbReference>
<gene>
    <name evidence="3" type="ORF">GU243_22890</name>
</gene>
<organism evidence="3 4">
    <name type="scientific">Pseudarthrobacter psychrotolerans</name>
    <dbReference type="NCBI Taxonomy" id="2697569"/>
    <lineage>
        <taxon>Bacteria</taxon>
        <taxon>Bacillati</taxon>
        <taxon>Actinomycetota</taxon>
        <taxon>Actinomycetes</taxon>
        <taxon>Micrococcales</taxon>
        <taxon>Micrococcaceae</taxon>
        <taxon>Pseudarthrobacter</taxon>
    </lineage>
</organism>
<dbReference type="AlphaFoldDB" id="A0A6P1NSE2"/>
<evidence type="ECO:0000313" key="4">
    <source>
        <dbReference type="Proteomes" id="UP000464186"/>
    </source>
</evidence>
<accession>A0A6P1NSE2</accession>
<reference evidence="3 4" key="1">
    <citation type="submission" date="2020-01" db="EMBL/GenBank/DDBJ databases">
        <title>Pseudarthrobacter psychrotolerans sp. nov., isolated from antarctic soil.</title>
        <authorList>
            <person name="Shin Y."/>
            <person name="Park W."/>
        </authorList>
    </citation>
    <scope>NUCLEOTIDE SEQUENCE [LARGE SCALE GENOMIC DNA]</scope>
    <source>
        <strain evidence="3 4">YJ56</strain>
    </source>
</reference>
<protein>
    <submittedName>
        <fullName evidence="3">DUF4440 domain-containing protein</fullName>
    </submittedName>
</protein>
<dbReference type="Pfam" id="PF13474">
    <property type="entry name" value="SnoaL_3"/>
    <property type="match status" value="1"/>
</dbReference>
<evidence type="ECO:0000256" key="1">
    <source>
        <dbReference type="SAM" id="MobiDB-lite"/>
    </source>
</evidence>
<dbReference type="InterPro" id="IPR037401">
    <property type="entry name" value="SnoaL-like"/>
</dbReference>
<dbReference type="Proteomes" id="UP000464186">
    <property type="component" value="Chromosome"/>
</dbReference>
<feature type="domain" description="SnoaL-like" evidence="2">
    <location>
        <begin position="21"/>
        <end position="128"/>
    </location>
</feature>
<dbReference type="KEGG" id="psey:GU243_22890"/>